<dbReference type="EMBL" id="LAZR01014402">
    <property type="protein sequence ID" value="KKM17655.1"/>
    <property type="molecule type" value="Genomic_DNA"/>
</dbReference>
<gene>
    <name evidence="1" type="ORF">LCGC14_1673570</name>
</gene>
<protein>
    <recommendedName>
        <fullName evidence="2">Phage virion morphogenesis protein</fullName>
    </recommendedName>
</protein>
<evidence type="ECO:0008006" key="2">
    <source>
        <dbReference type="Google" id="ProtNLM"/>
    </source>
</evidence>
<accession>A0A0F9KQF9</accession>
<comment type="caution">
    <text evidence="1">The sequence shown here is derived from an EMBL/GenBank/DDBJ whole genome shotgun (WGS) entry which is preliminary data.</text>
</comment>
<dbReference type="AlphaFoldDB" id="A0A0F9KQF9"/>
<name>A0A0F9KQF9_9ZZZZ</name>
<proteinExistence type="predicted"/>
<sequence>MIETKVGGLDPLLKKFKAMEKRGKNLAPVLRVIDELLDRHVEKNFETQGAHGGRAWAALKRSTITARTRRWGYYRRRPRGASPSGPVLQWTQGLKQSWQKGKKHHIRILTRKSLRWGSAHPAAPFHQKGKGRRKRQMLRFANSFQRREITARPISMYLMGVPVGAIRTIMRARQG</sequence>
<evidence type="ECO:0000313" key="1">
    <source>
        <dbReference type="EMBL" id="KKM17655.1"/>
    </source>
</evidence>
<organism evidence="1">
    <name type="scientific">marine sediment metagenome</name>
    <dbReference type="NCBI Taxonomy" id="412755"/>
    <lineage>
        <taxon>unclassified sequences</taxon>
        <taxon>metagenomes</taxon>
        <taxon>ecological metagenomes</taxon>
    </lineage>
</organism>
<reference evidence="1" key="1">
    <citation type="journal article" date="2015" name="Nature">
        <title>Complex archaea that bridge the gap between prokaryotes and eukaryotes.</title>
        <authorList>
            <person name="Spang A."/>
            <person name="Saw J.H."/>
            <person name="Jorgensen S.L."/>
            <person name="Zaremba-Niedzwiedzka K."/>
            <person name="Martijn J."/>
            <person name="Lind A.E."/>
            <person name="van Eijk R."/>
            <person name="Schleper C."/>
            <person name="Guy L."/>
            <person name="Ettema T.J."/>
        </authorList>
    </citation>
    <scope>NUCLEOTIDE SEQUENCE</scope>
</reference>